<keyword evidence="1" id="KW-0677">Repeat</keyword>
<dbReference type="Pfam" id="PF24809">
    <property type="entry name" value="DUF7708"/>
    <property type="match status" value="1"/>
</dbReference>
<dbReference type="EMBL" id="JAFEKC020000021">
    <property type="protein sequence ID" value="KAK0508436.1"/>
    <property type="molecule type" value="Genomic_DNA"/>
</dbReference>
<feature type="repeat" description="ANK" evidence="2">
    <location>
        <begin position="971"/>
        <end position="1003"/>
    </location>
</feature>
<dbReference type="Pfam" id="PF22939">
    <property type="entry name" value="WHD_GPIID"/>
    <property type="match status" value="1"/>
</dbReference>
<keyword evidence="2" id="KW-0040">ANK repeat</keyword>
<feature type="domain" description="NACHT" evidence="4">
    <location>
        <begin position="311"/>
        <end position="448"/>
    </location>
</feature>
<dbReference type="PRINTS" id="PR01415">
    <property type="entry name" value="ANKYRIN"/>
</dbReference>
<evidence type="ECO:0000313" key="5">
    <source>
        <dbReference type="EMBL" id="KAK0508436.1"/>
    </source>
</evidence>
<feature type="repeat" description="ANK" evidence="2">
    <location>
        <begin position="1074"/>
        <end position="1106"/>
    </location>
</feature>
<dbReference type="Pfam" id="PF12796">
    <property type="entry name" value="Ank_2"/>
    <property type="match status" value="3"/>
</dbReference>
<comment type="caution">
    <text evidence="5">The sequence shown here is derived from an EMBL/GenBank/DDBJ whole genome shotgun (WGS) entry which is preliminary data.</text>
</comment>
<dbReference type="PROSITE" id="PS50088">
    <property type="entry name" value="ANK_REPEAT"/>
    <property type="match status" value="7"/>
</dbReference>
<dbReference type="InterPro" id="IPR054471">
    <property type="entry name" value="GPIID_WHD"/>
</dbReference>
<organism evidence="5 6">
    <name type="scientific">Cladonia borealis</name>
    <dbReference type="NCBI Taxonomy" id="184061"/>
    <lineage>
        <taxon>Eukaryota</taxon>
        <taxon>Fungi</taxon>
        <taxon>Dikarya</taxon>
        <taxon>Ascomycota</taxon>
        <taxon>Pezizomycotina</taxon>
        <taxon>Lecanoromycetes</taxon>
        <taxon>OSLEUM clade</taxon>
        <taxon>Lecanoromycetidae</taxon>
        <taxon>Lecanorales</taxon>
        <taxon>Lecanorineae</taxon>
        <taxon>Cladoniaceae</taxon>
        <taxon>Cladonia</taxon>
    </lineage>
</organism>
<evidence type="ECO:0000313" key="6">
    <source>
        <dbReference type="Proteomes" id="UP001166286"/>
    </source>
</evidence>
<dbReference type="AlphaFoldDB" id="A0AA39U5X5"/>
<sequence>MALVIANQAMSNPGVALVQALNDFETILSDEDKIQLHSQGAPDVMAALNLATTIDAKNTSHRRQCMGPRLITFLESVEQFSSIVDTFVSSHPDIAALVWGGLKLTLLAANNITSYFDKLSTLFMKLGRTCPRFTDFSYLYPTSVRLQKALCNYYAAVVRLCKHSTVSCGKPGYTWFSKALLSPFEREFGPYERELERLAQEIRDEISLASSQVQVHEAELHARERREAKADRWVSKQFMKTNLRNQEDARNWRLAIDRQNSEKHRLRVLDSFSTYDHQRAYKQARRECVVGTSTWICETLEFKSWMVEPRETLWCHGRLGSGKTILTACAVAYIAEKVSPKDVISFFFCRYDDLASLKARTIFGSIARQLTNDLPTQAFHKFDSATADLTAILDFLKTVLTGKRRYFIVLDGLDECEEVQFKELVNLLRGLLDTPLLHIKLYFTTRTSVMNWVPLILKPERQIVLDTAENQASVTRDIDNFVNASLQDRLRENELQLGDPNLVLKIQDALKTGAQGMFLWVHFQLRTICAQRSDANIIAALDNLPRDLPQTFERILSGITELDDIDICKRLFLWVATAKRPLTLGELREAIGIEPLQQEWDSSRFVNDMNRAIANCGNLLFIEEEHQAVHFTHYSVQQYLLSEAISTSLRPYHIDPERADAEVGAVCVTYLNFGIFSRQVARTTGNGKSVASIPSMVLKETLPHRTLGNKIALALLQRQHKSGNAVSRPLEEALGDTEAFRRQRIQEQYSFLSYARGFWLEHTNSATELISRIPGRLWSNLIDNANLPGTSTSIPWTYKDWMNGAESVVDWIIEQNHYFLAQLILHAHVDLAEKAFQRLLDGALARGDGRLFEMIFSSGRVPKTVLDSALPFAAKRGYIGLVNQLISLKADVNAPASDSGPTALQTALQAAAEGGHIEVVEKLLAEGADVNAPATTYGRTALQAAAEGGHMKVVEKLLAEGADVNALASDRGPTALQAAAARGHMEVVEKLLVAGADVNAAAATEGPTALQAAAEGGHIEVVEKLLAEGADVNAPATTYGRTALQAAAEGGHMKVVEKLLARSADVNNAAAATEGRTALQAAAARGHMEVVERLLAEGADINAPGSDFGGKTALQAASDGGHTQIVELLRKKGAKR</sequence>
<dbReference type="SUPFAM" id="SSF48403">
    <property type="entry name" value="Ankyrin repeat"/>
    <property type="match status" value="2"/>
</dbReference>
<dbReference type="Gene3D" id="3.40.50.300">
    <property type="entry name" value="P-loop containing nucleotide triphosphate hydrolases"/>
    <property type="match status" value="1"/>
</dbReference>
<dbReference type="InterPro" id="IPR007111">
    <property type="entry name" value="NACHT_NTPase"/>
</dbReference>
<dbReference type="InterPro" id="IPR027417">
    <property type="entry name" value="P-loop_NTPase"/>
</dbReference>
<gene>
    <name evidence="5" type="ORF">JMJ35_009520</name>
</gene>
<dbReference type="PROSITE" id="PS50297">
    <property type="entry name" value="ANK_REP_REGION"/>
    <property type="match status" value="7"/>
</dbReference>
<name>A0AA39U5X5_9LECA</name>
<evidence type="ECO:0000256" key="3">
    <source>
        <dbReference type="SAM" id="Coils"/>
    </source>
</evidence>
<proteinExistence type="predicted"/>
<feature type="repeat" description="ANK" evidence="2">
    <location>
        <begin position="1005"/>
        <end position="1037"/>
    </location>
</feature>
<feature type="repeat" description="ANK" evidence="2">
    <location>
        <begin position="903"/>
        <end position="935"/>
    </location>
</feature>
<dbReference type="InterPro" id="IPR056884">
    <property type="entry name" value="NPHP3-like_N"/>
</dbReference>
<feature type="coiled-coil region" evidence="3">
    <location>
        <begin position="192"/>
        <end position="219"/>
    </location>
</feature>
<accession>A0AA39U5X5</accession>
<dbReference type="InterPro" id="IPR036770">
    <property type="entry name" value="Ankyrin_rpt-contain_sf"/>
</dbReference>
<keyword evidence="3" id="KW-0175">Coiled coil</keyword>
<feature type="repeat" description="ANK" evidence="2">
    <location>
        <begin position="1039"/>
        <end position="1071"/>
    </location>
</feature>
<evidence type="ECO:0000259" key="4">
    <source>
        <dbReference type="PROSITE" id="PS50837"/>
    </source>
</evidence>
<reference evidence="5" key="1">
    <citation type="submission" date="2023-03" db="EMBL/GenBank/DDBJ databases">
        <title>Complete genome of Cladonia borealis.</title>
        <authorList>
            <person name="Park H."/>
        </authorList>
    </citation>
    <scope>NUCLEOTIDE SEQUENCE</scope>
    <source>
        <strain evidence="5">ANT050790</strain>
    </source>
</reference>
<dbReference type="Pfam" id="PF24883">
    <property type="entry name" value="NPHP3_N"/>
    <property type="match status" value="1"/>
</dbReference>
<dbReference type="PANTHER" id="PTHR10039:SF10">
    <property type="entry name" value="NACHT DOMAIN-CONTAINING PROTEIN"/>
    <property type="match status" value="1"/>
</dbReference>
<protein>
    <recommendedName>
        <fullName evidence="4">NACHT domain-containing protein</fullName>
    </recommendedName>
</protein>
<dbReference type="InterPro" id="IPR056125">
    <property type="entry name" value="DUF7708"/>
</dbReference>
<dbReference type="SMART" id="SM00248">
    <property type="entry name" value="ANK"/>
    <property type="match status" value="8"/>
</dbReference>
<dbReference type="SUPFAM" id="SSF52540">
    <property type="entry name" value="P-loop containing nucleoside triphosphate hydrolases"/>
    <property type="match status" value="1"/>
</dbReference>
<dbReference type="PROSITE" id="PS50837">
    <property type="entry name" value="NACHT"/>
    <property type="match status" value="1"/>
</dbReference>
<feature type="repeat" description="ANK" evidence="2">
    <location>
        <begin position="937"/>
        <end position="969"/>
    </location>
</feature>
<dbReference type="Proteomes" id="UP001166286">
    <property type="component" value="Unassembled WGS sequence"/>
</dbReference>
<keyword evidence="6" id="KW-1185">Reference proteome</keyword>
<dbReference type="InterPro" id="IPR002110">
    <property type="entry name" value="Ankyrin_rpt"/>
</dbReference>
<evidence type="ECO:0000256" key="2">
    <source>
        <dbReference type="PROSITE-ProRule" id="PRU00023"/>
    </source>
</evidence>
<feature type="repeat" description="ANK" evidence="2">
    <location>
        <begin position="1109"/>
        <end position="1136"/>
    </location>
</feature>
<dbReference type="Gene3D" id="1.25.40.20">
    <property type="entry name" value="Ankyrin repeat-containing domain"/>
    <property type="match status" value="1"/>
</dbReference>
<evidence type="ECO:0000256" key="1">
    <source>
        <dbReference type="ARBA" id="ARBA00022737"/>
    </source>
</evidence>
<dbReference type="PANTHER" id="PTHR10039">
    <property type="entry name" value="AMELOGENIN"/>
    <property type="match status" value="1"/>
</dbReference>